<name>A0ABQ8VC62_9AGAR</name>
<evidence type="ECO:0000313" key="2">
    <source>
        <dbReference type="Proteomes" id="UP001150217"/>
    </source>
</evidence>
<reference evidence="1" key="1">
    <citation type="submission" date="2022-08" db="EMBL/GenBank/DDBJ databases">
        <title>A Global Phylogenomic Analysis of the Shiitake Genus Lentinula.</title>
        <authorList>
            <consortium name="DOE Joint Genome Institute"/>
            <person name="Sierra-Patev S."/>
            <person name="Min B."/>
            <person name="Naranjo-Ortiz M."/>
            <person name="Looney B."/>
            <person name="Konkel Z."/>
            <person name="Slot J.C."/>
            <person name="Sakamoto Y."/>
            <person name="Steenwyk J.L."/>
            <person name="Rokas A."/>
            <person name="Carro J."/>
            <person name="Camarero S."/>
            <person name="Ferreira P."/>
            <person name="Molpeceres G."/>
            <person name="Ruiz-Duenas F.J."/>
            <person name="Serrano A."/>
            <person name="Henrissat B."/>
            <person name="Drula E."/>
            <person name="Hughes K.W."/>
            <person name="Mata J.L."/>
            <person name="Ishikawa N.K."/>
            <person name="Vargas-Isla R."/>
            <person name="Ushijima S."/>
            <person name="Smith C.A."/>
            <person name="Ahrendt S."/>
            <person name="Andreopoulos W."/>
            <person name="He G."/>
            <person name="Labutti K."/>
            <person name="Lipzen A."/>
            <person name="Ng V."/>
            <person name="Riley R."/>
            <person name="Sandor L."/>
            <person name="Barry K."/>
            <person name="Martinez A.T."/>
            <person name="Xiao Y."/>
            <person name="Gibbons J.G."/>
            <person name="Terashima K."/>
            <person name="Grigoriev I.V."/>
            <person name="Hibbett D.S."/>
        </authorList>
    </citation>
    <scope>NUCLEOTIDE SEQUENCE</scope>
    <source>
        <strain evidence="1">RHP3577 ss4</strain>
    </source>
</reference>
<keyword evidence="2" id="KW-1185">Reference proteome</keyword>
<organism evidence="1 2">
    <name type="scientific">Lentinula lateritia</name>
    <dbReference type="NCBI Taxonomy" id="40482"/>
    <lineage>
        <taxon>Eukaryota</taxon>
        <taxon>Fungi</taxon>
        <taxon>Dikarya</taxon>
        <taxon>Basidiomycota</taxon>
        <taxon>Agaricomycotina</taxon>
        <taxon>Agaricomycetes</taxon>
        <taxon>Agaricomycetidae</taxon>
        <taxon>Agaricales</taxon>
        <taxon>Marasmiineae</taxon>
        <taxon>Omphalotaceae</taxon>
        <taxon>Lentinula</taxon>
    </lineage>
</organism>
<gene>
    <name evidence="1" type="ORF">C8R41DRAFT_868136</name>
</gene>
<proteinExistence type="predicted"/>
<protein>
    <submittedName>
        <fullName evidence="1">Uncharacterized protein</fullName>
    </submittedName>
</protein>
<comment type="caution">
    <text evidence="1">The sequence shown here is derived from an EMBL/GenBank/DDBJ whole genome shotgun (WGS) entry which is preliminary data.</text>
</comment>
<dbReference type="Proteomes" id="UP001150217">
    <property type="component" value="Unassembled WGS sequence"/>
</dbReference>
<accession>A0ABQ8VC62</accession>
<sequence length="198" mass="21508">MSSHLQNLDVRESKGTSWRALSSTESTPSSFSVLLGALSQLDSAMLCEFWQLLEDREQGSDLAVKDNVNVGKAAQDGGVDVKTNTPLDVTTVMIAMEVEPPEHVQGCTFPSLASGFDMDSWKAETVIDNPEDLNAEYLQAQSCITWLIEPHCPNSVKKWSGSNVHTPQINNKLGGVLTAFAHFVYQMTSAKPGYSAKG</sequence>
<evidence type="ECO:0000313" key="1">
    <source>
        <dbReference type="EMBL" id="KAJ4486940.1"/>
    </source>
</evidence>
<dbReference type="EMBL" id="JANVFT010000048">
    <property type="protein sequence ID" value="KAJ4486940.1"/>
    <property type="molecule type" value="Genomic_DNA"/>
</dbReference>